<accession>A0A087T0H1</accession>
<reference evidence="1 2" key="1">
    <citation type="submission" date="2013-11" db="EMBL/GenBank/DDBJ databases">
        <title>Genome sequencing of Stegodyphus mimosarum.</title>
        <authorList>
            <person name="Bechsgaard J."/>
        </authorList>
    </citation>
    <scope>NUCLEOTIDE SEQUENCE [LARGE SCALE GENOMIC DNA]</scope>
</reference>
<feature type="non-terminal residue" evidence="1">
    <location>
        <position position="45"/>
    </location>
</feature>
<dbReference type="Proteomes" id="UP000054359">
    <property type="component" value="Unassembled WGS sequence"/>
</dbReference>
<evidence type="ECO:0000313" key="2">
    <source>
        <dbReference type="Proteomes" id="UP000054359"/>
    </source>
</evidence>
<proteinExistence type="predicted"/>
<organism evidence="1 2">
    <name type="scientific">Stegodyphus mimosarum</name>
    <name type="common">African social velvet spider</name>
    <dbReference type="NCBI Taxonomy" id="407821"/>
    <lineage>
        <taxon>Eukaryota</taxon>
        <taxon>Metazoa</taxon>
        <taxon>Ecdysozoa</taxon>
        <taxon>Arthropoda</taxon>
        <taxon>Chelicerata</taxon>
        <taxon>Arachnida</taxon>
        <taxon>Araneae</taxon>
        <taxon>Araneomorphae</taxon>
        <taxon>Entelegynae</taxon>
        <taxon>Eresoidea</taxon>
        <taxon>Eresidae</taxon>
        <taxon>Stegodyphus</taxon>
    </lineage>
</organism>
<protein>
    <submittedName>
        <fullName evidence="1">Uncharacterized protein</fullName>
    </submittedName>
</protein>
<dbReference type="AlphaFoldDB" id="A0A087T0H1"/>
<keyword evidence="2" id="KW-1185">Reference proteome</keyword>
<dbReference type="EMBL" id="KK112816">
    <property type="protein sequence ID" value="KFM58610.1"/>
    <property type="molecule type" value="Genomic_DNA"/>
</dbReference>
<evidence type="ECO:0000313" key="1">
    <source>
        <dbReference type="EMBL" id="KFM58610.1"/>
    </source>
</evidence>
<sequence length="45" mass="5273">MFKSVIFCNNEFLVVLEVAQNIFEATQTSYSQNCFFLITCQFIIK</sequence>
<gene>
    <name evidence="1" type="ORF">X975_17489</name>
</gene>
<name>A0A087T0H1_STEMI</name>